<reference evidence="1 2" key="1">
    <citation type="submission" date="2023-02" db="EMBL/GenBank/DDBJ databases">
        <title>LHISI_Scaffold_Assembly.</title>
        <authorList>
            <person name="Stuart O.P."/>
            <person name="Cleave R."/>
            <person name="Magrath M.J.L."/>
            <person name="Mikheyev A.S."/>
        </authorList>
    </citation>
    <scope>NUCLEOTIDE SEQUENCE [LARGE SCALE GENOMIC DNA]</scope>
    <source>
        <strain evidence="1">Daus_M_001</strain>
        <tissue evidence="1">Leg muscle</tissue>
    </source>
</reference>
<comment type="caution">
    <text evidence="1">The sequence shown here is derived from an EMBL/GenBank/DDBJ whole genome shotgun (WGS) entry which is preliminary data.</text>
</comment>
<keyword evidence="2" id="KW-1185">Reference proteome</keyword>
<evidence type="ECO:0000313" key="1">
    <source>
        <dbReference type="EMBL" id="KAJ8890265.1"/>
    </source>
</evidence>
<protein>
    <submittedName>
        <fullName evidence="1">Uncharacterized protein</fullName>
    </submittedName>
</protein>
<dbReference type="EMBL" id="JARBHB010000003">
    <property type="protein sequence ID" value="KAJ8890265.1"/>
    <property type="molecule type" value="Genomic_DNA"/>
</dbReference>
<accession>A0ABQ9I0W3</accession>
<name>A0ABQ9I0W3_9NEOP</name>
<sequence length="151" mass="17155">MNRRLELALSDAVCKVSGVNSFQILMDKLYNLYNNSPINQRQLAECAAQLDQHVKKIGKGINTFRTVSAVWHSFASLFSHFSSSKDDKSRSPTERAIFIMDLAIMYNILPEIVFLSEILQNRNMTVAYTNKLISICIILIDNLKENQGLKV</sequence>
<organism evidence="1 2">
    <name type="scientific">Dryococelus australis</name>
    <dbReference type="NCBI Taxonomy" id="614101"/>
    <lineage>
        <taxon>Eukaryota</taxon>
        <taxon>Metazoa</taxon>
        <taxon>Ecdysozoa</taxon>
        <taxon>Arthropoda</taxon>
        <taxon>Hexapoda</taxon>
        <taxon>Insecta</taxon>
        <taxon>Pterygota</taxon>
        <taxon>Neoptera</taxon>
        <taxon>Polyneoptera</taxon>
        <taxon>Phasmatodea</taxon>
        <taxon>Verophasmatodea</taxon>
        <taxon>Anareolatae</taxon>
        <taxon>Phasmatidae</taxon>
        <taxon>Eurycanthinae</taxon>
        <taxon>Dryococelus</taxon>
    </lineage>
</organism>
<evidence type="ECO:0000313" key="2">
    <source>
        <dbReference type="Proteomes" id="UP001159363"/>
    </source>
</evidence>
<gene>
    <name evidence="1" type="ORF">PR048_009773</name>
</gene>
<dbReference type="PANTHER" id="PTHR46880">
    <property type="entry name" value="RAS-ASSOCIATING DOMAIN-CONTAINING PROTEIN"/>
    <property type="match status" value="1"/>
</dbReference>
<dbReference type="PANTHER" id="PTHR46880:SF5">
    <property type="entry name" value="DUF4371 DOMAIN-CONTAINING PROTEIN"/>
    <property type="match status" value="1"/>
</dbReference>
<dbReference type="Proteomes" id="UP001159363">
    <property type="component" value="Chromosome 3"/>
</dbReference>
<proteinExistence type="predicted"/>